<sequence length="67" mass="7987">STAPSLTPKDRWIRYGDYCVRQYHYSGFESFVRMVNGWERSGKILIKKEQEQNPMNFRRISDTAHTC</sequence>
<feature type="non-terminal residue" evidence="1">
    <location>
        <position position="1"/>
    </location>
</feature>
<name>A0AAV5VD95_9BILA</name>
<protein>
    <submittedName>
        <fullName evidence="1">Uncharacterized protein</fullName>
    </submittedName>
</protein>
<comment type="caution">
    <text evidence="1">The sequence shown here is derived from an EMBL/GenBank/DDBJ whole genome shotgun (WGS) entry which is preliminary data.</text>
</comment>
<reference evidence="1" key="1">
    <citation type="submission" date="2023-10" db="EMBL/GenBank/DDBJ databases">
        <title>Genome assembly of Pristionchus species.</title>
        <authorList>
            <person name="Yoshida K."/>
            <person name="Sommer R.J."/>
        </authorList>
    </citation>
    <scope>NUCLEOTIDE SEQUENCE</scope>
    <source>
        <strain evidence="1">RS5133</strain>
    </source>
</reference>
<accession>A0AAV5VD95</accession>
<dbReference type="EMBL" id="BTSY01000003">
    <property type="protein sequence ID" value="GMT17647.1"/>
    <property type="molecule type" value="Genomic_DNA"/>
</dbReference>
<evidence type="ECO:0000313" key="1">
    <source>
        <dbReference type="EMBL" id="GMT17647.1"/>
    </source>
</evidence>
<dbReference type="Proteomes" id="UP001432322">
    <property type="component" value="Unassembled WGS sequence"/>
</dbReference>
<dbReference type="AlphaFoldDB" id="A0AAV5VD95"/>
<keyword evidence="2" id="KW-1185">Reference proteome</keyword>
<evidence type="ECO:0000313" key="2">
    <source>
        <dbReference type="Proteomes" id="UP001432322"/>
    </source>
</evidence>
<proteinExistence type="predicted"/>
<feature type="non-terminal residue" evidence="1">
    <location>
        <position position="67"/>
    </location>
</feature>
<organism evidence="1 2">
    <name type="scientific">Pristionchus fissidentatus</name>
    <dbReference type="NCBI Taxonomy" id="1538716"/>
    <lineage>
        <taxon>Eukaryota</taxon>
        <taxon>Metazoa</taxon>
        <taxon>Ecdysozoa</taxon>
        <taxon>Nematoda</taxon>
        <taxon>Chromadorea</taxon>
        <taxon>Rhabditida</taxon>
        <taxon>Rhabditina</taxon>
        <taxon>Diplogasteromorpha</taxon>
        <taxon>Diplogasteroidea</taxon>
        <taxon>Neodiplogasteridae</taxon>
        <taxon>Pristionchus</taxon>
    </lineage>
</organism>
<gene>
    <name evidence="1" type="ORF">PFISCL1PPCAC_8944</name>
</gene>